<keyword evidence="1" id="KW-1133">Transmembrane helix</keyword>
<feature type="transmembrane region" description="Helical" evidence="1">
    <location>
        <begin position="134"/>
        <end position="155"/>
    </location>
</feature>
<name>A0A424YF92_9FIRM</name>
<accession>A0A424YF92</accession>
<sequence>MTSKKNNGAKYKWVAFVSLWTFILSVVITIASEVLLENIKSFILSVILLLIIIVIGVIFDTIGIAAAAAEEVPFHAKAAKKVRGARQAIFLIRNADQVANFCNDVVGDISGIVSGVIGAAIVFRFVAEEPAVDRAVLSVVMTGIIASLTVGGKAVGKMIALEKANSIIYLVSVVMTRFDRLLPGIFPVSNKINKKRK</sequence>
<gene>
    <name evidence="2" type="ORF">D5R97_04475</name>
</gene>
<reference evidence="2 3" key="1">
    <citation type="submission" date="2018-08" db="EMBL/GenBank/DDBJ databases">
        <title>The metabolism and importance of syntrophic acetate oxidation coupled to methane or sulfide production in haloalkaline environments.</title>
        <authorList>
            <person name="Timmers P.H.A."/>
            <person name="Vavourakis C.D."/>
            <person name="Sorokin D.Y."/>
            <person name="Sinninghe Damste J.S."/>
            <person name="Muyzer G."/>
            <person name="Stams A.J.M."/>
            <person name="Plugge C.M."/>
        </authorList>
    </citation>
    <scope>NUCLEOTIDE SEQUENCE [LARGE SCALE GENOMIC DNA]</scope>
    <source>
        <strain evidence="2">MSAO_Bac1</strain>
    </source>
</reference>
<keyword evidence="1" id="KW-0472">Membrane</keyword>
<comment type="caution">
    <text evidence="2">The sequence shown here is derived from an EMBL/GenBank/DDBJ whole genome shotgun (WGS) entry which is preliminary data.</text>
</comment>
<evidence type="ECO:0000313" key="3">
    <source>
        <dbReference type="Proteomes" id="UP000285138"/>
    </source>
</evidence>
<evidence type="ECO:0000256" key="1">
    <source>
        <dbReference type="SAM" id="Phobius"/>
    </source>
</evidence>
<dbReference type="AlphaFoldDB" id="A0A424YF92"/>
<dbReference type="Proteomes" id="UP000285138">
    <property type="component" value="Unassembled WGS sequence"/>
</dbReference>
<organism evidence="2 3">
    <name type="scientific">Candidatus Syntrophonatronum acetioxidans</name>
    <dbReference type="NCBI Taxonomy" id="1795816"/>
    <lineage>
        <taxon>Bacteria</taxon>
        <taxon>Bacillati</taxon>
        <taxon>Bacillota</taxon>
        <taxon>Clostridia</taxon>
        <taxon>Eubacteriales</taxon>
        <taxon>Syntrophomonadaceae</taxon>
        <taxon>Candidatus Syntrophonatronum</taxon>
    </lineage>
</organism>
<protein>
    <recommendedName>
        <fullName evidence="4">DUF21 domain-containing protein</fullName>
    </recommendedName>
</protein>
<evidence type="ECO:0000313" key="2">
    <source>
        <dbReference type="EMBL" id="RQD76377.1"/>
    </source>
</evidence>
<keyword evidence="1" id="KW-0812">Transmembrane</keyword>
<feature type="transmembrane region" description="Helical" evidence="1">
    <location>
        <begin position="167"/>
        <end position="188"/>
    </location>
</feature>
<proteinExistence type="predicted"/>
<feature type="transmembrane region" description="Helical" evidence="1">
    <location>
        <begin position="43"/>
        <end position="68"/>
    </location>
</feature>
<feature type="transmembrane region" description="Helical" evidence="1">
    <location>
        <begin position="13"/>
        <end position="36"/>
    </location>
</feature>
<evidence type="ECO:0008006" key="4">
    <source>
        <dbReference type="Google" id="ProtNLM"/>
    </source>
</evidence>
<dbReference type="EMBL" id="QZAA01000119">
    <property type="protein sequence ID" value="RQD76377.1"/>
    <property type="molecule type" value="Genomic_DNA"/>
</dbReference>
<feature type="transmembrane region" description="Helical" evidence="1">
    <location>
        <begin position="109"/>
        <end position="127"/>
    </location>
</feature>